<dbReference type="EMBL" id="JAGEMK010000004">
    <property type="protein sequence ID" value="MBO1752155.1"/>
    <property type="molecule type" value="Genomic_DNA"/>
</dbReference>
<reference evidence="1" key="1">
    <citation type="submission" date="2021-03" db="EMBL/GenBank/DDBJ databases">
        <title>Actinotalea soli sp. nov., isolated from soil.</title>
        <authorList>
            <person name="Ping W."/>
            <person name="Zhang J."/>
        </authorList>
    </citation>
    <scope>NUCLEOTIDE SEQUENCE</scope>
    <source>
        <strain evidence="1">BY-33</strain>
    </source>
</reference>
<protein>
    <submittedName>
        <fullName evidence="1">Uncharacterized protein</fullName>
    </submittedName>
</protein>
<organism evidence="1 2">
    <name type="scientific">Actinotalea soli</name>
    <dbReference type="NCBI Taxonomy" id="2819234"/>
    <lineage>
        <taxon>Bacteria</taxon>
        <taxon>Bacillati</taxon>
        <taxon>Actinomycetota</taxon>
        <taxon>Actinomycetes</taxon>
        <taxon>Micrococcales</taxon>
        <taxon>Cellulomonadaceae</taxon>
        <taxon>Actinotalea</taxon>
    </lineage>
</organism>
<name>A0A939RV88_9CELL</name>
<comment type="caution">
    <text evidence="1">The sequence shown here is derived from an EMBL/GenBank/DDBJ whole genome shotgun (WGS) entry which is preliminary data.</text>
</comment>
<proteinExistence type="predicted"/>
<evidence type="ECO:0000313" key="2">
    <source>
        <dbReference type="Proteomes" id="UP000664209"/>
    </source>
</evidence>
<dbReference type="Proteomes" id="UP000664209">
    <property type="component" value="Unassembled WGS sequence"/>
</dbReference>
<sequence length="165" mass="17148">MAVLVLAGCSSAPDISAQREDAVPLAAHVRGSLDDLASLINVDVVDDASVTVPCAEGGEHYRWLAVGRLPNPNPEADTVATDTVATDTQLDVAAQAVRGAVAQNPLGPDHLDQAWESTPTDEPVTRQIGWYSDSGDAQGSRLTADFIPVDGSSMLVRLEVATACG</sequence>
<keyword evidence="2" id="KW-1185">Reference proteome</keyword>
<dbReference type="AlphaFoldDB" id="A0A939RV88"/>
<evidence type="ECO:0000313" key="1">
    <source>
        <dbReference type="EMBL" id="MBO1752155.1"/>
    </source>
</evidence>
<dbReference type="RefSeq" id="WP_208055839.1">
    <property type="nucleotide sequence ID" value="NZ_JAGEMK010000004.1"/>
</dbReference>
<gene>
    <name evidence="1" type="ORF">J4G33_10100</name>
</gene>
<accession>A0A939RV88</accession>